<organism evidence="3 4">
    <name type="scientific">Paraburkholderia podalyriae</name>
    <dbReference type="NCBI Taxonomy" id="1938811"/>
    <lineage>
        <taxon>Bacteria</taxon>
        <taxon>Pseudomonadati</taxon>
        <taxon>Pseudomonadota</taxon>
        <taxon>Betaproteobacteria</taxon>
        <taxon>Burkholderiales</taxon>
        <taxon>Burkholderiaceae</taxon>
        <taxon>Paraburkholderia</taxon>
    </lineage>
</organism>
<accession>A0ABR7Q0X8</accession>
<dbReference type="EMBL" id="VZQQ01000085">
    <property type="protein sequence ID" value="MBC8752187.1"/>
    <property type="molecule type" value="Genomic_DNA"/>
</dbReference>
<evidence type="ECO:0000313" key="4">
    <source>
        <dbReference type="Proteomes" id="UP000736373"/>
    </source>
</evidence>
<dbReference type="Pfam" id="PF13663">
    <property type="entry name" value="DUF4148"/>
    <property type="match status" value="1"/>
</dbReference>
<evidence type="ECO:0000256" key="2">
    <source>
        <dbReference type="SAM" id="SignalP"/>
    </source>
</evidence>
<protein>
    <submittedName>
        <fullName evidence="3">DUF4148 domain-containing protein</fullName>
    </submittedName>
</protein>
<feature type="compositionally biased region" description="Polar residues" evidence="1">
    <location>
        <begin position="75"/>
        <end position="99"/>
    </location>
</feature>
<keyword evidence="4" id="KW-1185">Reference proteome</keyword>
<sequence>MKTSHRAAIASLLVAALVVPVVSYAQTDAPKTRAQVQAELVQLENAGYHLDGGDAATYPAKLQAAEAKVDAQEQPAATSYGGTSNGASQAGGSRVSTADWNAMYNHP</sequence>
<feature type="chain" id="PRO_5046422518" evidence="2">
    <location>
        <begin position="26"/>
        <end position="107"/>
    </location>
</feature>
<feature type="signal peptide" evidence="2">
    <location>
        <begin position="1"/>
        <end position="25"/>
    </location>
</feature>
<reference evidence="3 4" key="1">
    <citation type="submission" date="2019-09" db="EMBL/GenBank/DDBJ databases">
        <title>Paraburkholderia podalyriae sp. nov., A South African Podalyria-associated rhizobium.</title>
        <authorList>
            <person name="Mavima L."/>
            <person name="Beukes C.W."/>
            <person name="Palmer M."/>
            <person name="De Meyer S.E."/>
            <person name="James E.K."/>
            <person name="Maluk M."/>
            <person name="Avontuur J.R."/>
            <person name="Chan W.Y."/>
            <person name="Venter S.N."/>
            <person name="Steenkamp E.T."/>
        </authorList>
    </citation>
    <scope>NUCLEOTIDE SEQUENCE [LARGE SCALE GENOMIC DNA]</scope>
    <source>
        <strain evidence="3 4">WC7.3b</strain>
    </source>
</reference>
<dbReference type="Proteomes" id="UP000736373">
    <property type="component" value="Unassembled WGS sequence"/>
</dbReference>
<feature type="region of interest" description="Disordered" evidence="1">
    <location>
        <begin position="69"/>
        <end position="107"/>
    </location>
</feature>
<dbReference type="InterPro" id="IPR025421">
    <property type="entry name" value="DUF4148"/>
</dbReference>
<comment type="caution">
    <text evidence="3">The sequence shown here is derived from an EMBL/GenBank/DDBJ whole genome shotgun (WGS) entry which is preliminary data.</text>
</comment>
<keyword evidence="2" id="KW-0732">Signal</keyword>
<evidence type="ECO:0000256" key="1">
    <source>
        <dbReference type="SAM" id="MobiDB-lite"/>
    </source>
</evidence>
<evidence type="ECO:0000313" key="3">
    <source>
        <dbReference type="EMBL" id="MBC8752187.1"/>
    </source>
</evidence>
<dbReference type="RefSeq" id="WP_187639056.1">
    <property type="nucleotide sequence ID" value="NZ_VZQQ01000085.1"/>
</dbReference>
<name>A0ABR7Q0X8_9BURK</name>
<proteinExistence type="predicted"/>
<gene>
    <name evidence="3" type="ORF">F6X42_38860</name>
</gene>